<evidence type="ECO:0000256" key="1">
    <source>
        <dbReference type="ARBA" id="ARBA00022527"/>
    </source>
</evidence>
<dbReference type="AlphaFoldDB" id="G0VGV4"/>
<dbReference type="GO" id="GO:0004674">
    <property type="term" value="F:protein serine/threonine kinase activity"/>
    <property type="evidence" value="ECO:0007669"/>
    <property type="project" value="UniProtKB-KW"/>
</dbReference>
<dbReference type="Proteomes" id="UP000001640">
    <property type="component" value="Chromosome 6"/>
</dbReference>
<evidence type="ECO:0000256" key="3">
    <source>
        <dbReference type="ARBA" id="ARBA00022741"/>
    </source>
</evidence>
<dbReference type="InParanoid" id="G0VGV4"/>
<dbReference type="EMBL" id="HE576757">
    <property type="protein sequence ID" value="CCC70725.1"/>
    <property type="molecule type" value="Genomic_DNA"/>
</dbReference>
<dbReference type="InterPro" id="IPR050117">
    <property type="entry name" value="MAPK"/>
</dbReference>
<accession>G0VGV4</accession>
<reference evidence="8 9" key="1">
    <citation type="journal article" date="2011" name="Proc. Natl. Acad. Sci. U.S.A.">
        <title>Evolutionary erosion of yeast sex chromosomes by mating-type switching accidents.</title>
        <authorList>
            <person name="Gordon J.L."/>
            <person name="Armisen D."/>
            <person name="Proux-Wera E."/>
            <person name="Oheigeartaigh S.S."/>
            <person name="Byrne K.P."/>
            <person name="Wolfe K.H."/>
        </authorList>
    </citation>
    <scope>NUCLEOTIDE SEQUENCE [LARGE SCALE GENOMIC DNA]</scope>
    <source>
        <strain evidence="9">ATCC 76901 / BCRC 22586 / CBS 4309 / NBRC 1992 / NRRL Y-12630</strain>
    </source>
</reference>
<feature type="domain" description="Protein kinase" evidence="7">
    <location>
        <begin position="23"/>
        <end position="318"/>
    </location>
</feature>
<feature type="region of interest" description="Disordered" evidence="6">
    <location>
        <begin position="436"/>
        <end position="462"/>
    </location>
</feature>
<dbReference type="RefSeq" id="XP_003677080.1">
    <property type="nucleotide sequence ID" value="XM_003677032.1"/>
</dbReference>
<keyword evidence="1" id="KW-0723">Serine/threonine-protein kinase</keyword>
<dbReference type="HOGENOM" id="CLU_000288_181_1_1"/>
<dbReference type="GO" id="GO:0005524">
    <property type="term" value="F:ATP binding"/>
    <property type="evidence" value="ECO:0007669"/>
    <property type="project" value="UniProtKB-KW"/>
</dbReference>
<dbReference type="OrthoDB" id="192887at2759"/>
<proteinExistence type="predicted"/>
<keyword evidence="9" id="KW-1185">Reference proteome</keyword>
<name>G0VGV4_NAUCA</name>
<keyword evidence="2" id="KW-0808">Transferase</keyword>
<dbReference type="PANTHER" id="PTHR24055">
    <property type="entry name" value="MITOGEN-ACTIVATED PROTEIN KINASE"/>
    <property type="match status" value="1"/>
</dbReference>
<dbReference type="FunFam" id="1.10.510.10:FF:000040">
    <property type="entry name" value="Mitogen-activated protein kinase"/>
    <property type="match status" value="1"/>
</dbReference>
<sequence>MTHGQLHKTFKVSNQDFIVRQGFRPLTEISRGSYGIVLSASYSHSSENIVIAIKKISNIFGSTQSSKRALRELKLLQAFNGHKNIISLYDMDIVFYPTGILNGIYIYEELMECDMEQIIKSRQPLTEYHYQFFIYQILCGLRYIHSADIIMRNVRPSNLLINSDCKLKICGFSLAQKASNGVANNNQFSPEYLTTRWYHAPELLLNHHIYTTSIDVWSTGCVLGELITKEPIFHENDFVNQLNKIFQILGTHSKEALDNIGSKTIKNHVSQLPYIPKPPMENIFPGATTECQDLLNKMLKFDSEQRITVDMALRHPYFSIWRDLDDERTYRRGIDFNFEGSNEMIVLKNEIIQEVTNFKDFIRESLLPTEVRHVDQPIILRSQEQTQNVPLSKQNEQHQTCFTDQFPPFDGVEYLNQDPDLTFGLSDNSFNYLKRSSSETEVPMKQHSSDKSSSPDKDTSSV</sequence>
<gene>
    <name evidence="8" type="primary">NCAS0F02410</name>
    <name evidence="8" type="ordered locus">NCAS_0F02410</name>
</gene>
<dbReference type="Gene3D" id="1.10.510.10">
    <property type="entry name" value="Transferase(Phosphotransferase) domain 1"/>
    <property type="match status" value="1"/>
</dbReference>
<dbReference type="KEGG" id="ncs:NCAS_0F02410"/>
<dbReference type="InterPro" id="IPR000719">
    <property type="entry name" value="Prot_kinase_dom"/>
</dbReference>
<evidence type="ECO:0000256" key="4">
    <source>
        <dbReference type="ARBA" id="ARBA00022777"/>
    </source>
</evidence>
<evidence type="ECO:0000256" key="2">
    <source>
        <dbReference type="ARBA" id="ARBA00022679"/>
    </source>
</evidence>
<evidence type="ECO:0000313" key="8">
    <source>
        <dbReference type="EMBL" id="CCC70725.1"/>
    </source>
</evidence>
<dbReference type="InterPro" id="IPR011009">
    <property type="entry name" value="Kinase-like_dom_sf"/>
</dbReference>
<organism evidence="8 9">
    <name type="scientific">Naumovozyma castellii</name>
    <name type="common">Yeast</name>
    <name type="synonym">Saccharomyces castellii</name>
    <dbReference type="NCBI Taxonomy" id="27288"/>
    <lineage>
        <taxon>Eukaryota</taxon>
        <taxon>Fungi</taxon>
        <taxon>Dikarya</taxon>
        <taxon>Ascomycota</taxon>
        <taxon>Saccharomycotina</taxon>
        <taxon>Saccharomycetes</taxon>
        <taxon>Saccharomycetales</taxon>
        <taxon>Saccharomycetaceae</taxon>
        <taxon>Naumovozyma</taxon>
    </lineage>
</organism>
<keyword evidence="5" id="KW-0067">ATP-binding</keyword>
<keyword evidence="3" id="KW-0547">Nucleotide-binding</keyword>
<dbReference type="Gene3D" id="3.30.200.20">
    <property type="entry name" value="Phosphorylase Kinase, domain 1"/>
    <property type="match status" value="1"/>
</dbReference>
<evidence type="ECO:0000313" key="9">
    <source>
        <dbReference type="Proteomes" id="UP000001640"/>
    </source>
</evidence>
<dbReference type="PROSITE" id="PS50011">
    <property type="entry name" value="PROTEIN_KINASE_DOM"/>
    <property type="match status" value="1"/>
</dbReference>
<evidence type="ECO:0000256" key="5">
    <source>
        <dbReference type="ARBA" id="ARBA00022840"/>
    </source>
</evidence>
<dbReference type="STRING" id="1064592.G0VGV4"/>
<dbReference type="eggNOG" id="KOG0660">
    <property type="taxonomic scope" value="Eukaryota"/>
</dbReference>
<dbReference type="Pfam" id="PF00069">
    <property type="entry name" value="Pkinase"/>
    <property type="match status" value="1"/>
</dbReference>
<dbReference type="GeneID" id="96904373"/>
<dbReference type="SUPFAM" id="SSF56112">
    <property type="entry name" value="Protein kinase-like (PK-like)"/>
    <property type="match status" value="1"/>
</dbReference>
<keyword evidence="4" id="KW-0418">Kinase</keyword>
<evidence type="ECO:0000259" key="7">
    <source>
        <dbReference type="PROSITE" id="PS50011"/>
    </source>
</evidence>
<protein>
    <recommendedName>
        <fullName evidence="7">Protein kinase domain-containing protein</fullName>
    </recommendedName>
</protein>
<reference key="2">
    <citation type="submission" date="2011-08" db="EMBL/GenBank/DDBJ databases">
        <title>Genome sequence of Naumovozyma castellii.</title>
        <authorList>
            <person name="Gordon J.L."/>
            <person name="Armisen D."/>
            <person name="Proux-Wera E."/>
            <person name="OhEigeartaigh S.S."/>
            <person name="Byrne K.P."/>
            <person name="Wolfe K.H."/>
        </authorList>
    </citation>
    <scope>NUCLEOTIDE SEQUENCE</scope>
    <source>
        <strain>Type strain:CBS 4309</strain>
    </source>
</reference>
<dbReference type="GO" id="GO:0009272">
    <property type="term" value="P:fungal-type cell wall biogenesis"/>
    <property type="evidence" value="ECO:0007669"/>
    <property type="project" value="UniProtKB-ARBA"/>
</dbReference>
<evidence type="ECO:0000256" key="6">
    <source>
        <dbReference type="SAM" id="MobiDB-lite"/>
    </source>
</evidence>